<evidence type="ECO:0000313" key="1">
    <source>
        <dbReference type="EMBL" id="AWN03663.1"/>
    </source>
</evidence>
<organism evidence="1 2">
    <name type="scientific">Gordonia phage Jace</name>
    <dbReference type="NCBI Taxonomy" id="2182360"/>
    <lineage>
        <taxon>Viruses</taxon>
        <taxon>Duplodnaviria</taxon>
        <taxon>Heunggongvirae</taxon>
        <taxon>Uroviricota</taxon>
        <taxon>Caudoviricetes</taxon>
        <taxon>Jacevirus</taxon>
        <taxon>Jacevirus jace</taxon>
    </lineage>
</organism>
<sequence length="218" mass="25668">MTTRDRIAHTRRQFEAETRDHQMTVLHDDGGVYRHLRFQQAGTSIWHFDLITWPGHLVICGDIGSWHFARLHDMFEFFGTRQTLSPDYWGEKLQGNQRHTGYSAERFRDHVFTAFWETRHEREQNAPLWRAIRDSVLIHDDNEHDAREAVRDFEFTGDQPADDFEFHDAWEWSLNDFDHHYLLALHAIVWGIRQYRAATEPAETVAAAAPADWGVVNA</sequence>
<protein>
    <submittedName>
        <fullName evidence="1">Uncharacterized protein</fullName>
    </submittedName>
</protein>
<reference evidence="1 2" key="1">
    <citation type="submission" date="2018-03" db="EMBL/GenBank/DDBJ databases">
        <authorList>
            <person name="Garlena R.A."/>
            <person name="Russell D.A."/>
            <person name="Pope W.H."/>
            <person name="Jacobs-Sera D."/>
            <person name="Hatfull G.F."/>
        </authorList>
    </citation>
    <scope>NUCLEOTIDE SEQUENCE [LARGE SCALE GENOMIC DNA]</scope>
</reference>
<dbReference type="Proteomes" id="UP000246975">
    <property type="component" value="Segment"/>
</dbReference>
<proteinExistence type="predicted"/>
<dbReference type="RefSeq" id="YP_009801689.1">
    <property type="nucleotide sequence ID" value="NC_047974.1"/>
</dbReference>
<dbReference type="KEGG" id="vg:54992207"/>
<dbReference type="EMBL" id="MH153804">
    <property type="protein sequence ID" value="AWN03663.1"/>
    <property type="molecule type" value="Genomic_DNA"/>
</dbReference>
<accession>A0A2U8UJ69</accession>
<gene>
    <name evidence="1" type="primary">43</name>
    <name evidence="1" type="ORF">PBI_JACE_43</name>
</gene>
<keyword evidence="2" id="KW-1185">Reference proteome</keyword>
<name>A0A2U8UJ69_9CAUD</name>
<dbReference type="GeneID" id="54992207"/>
<evidence type="ECO:0000313" key="2">
    <source>
        <dbReference type="Proteomes" id="UP000246975"/>
    </source>
</evidence>